<keyword evidence="8" id="KW-0282">Flagellum</keyword>
<proteinExistence type="inferred from homology"/>
<protein>
    <recommendedName>
        <fullName evidence="3">Flagella basal body P-ring formation protein FlgA</fullName>
    </recommendedName>
</protein>
<reference evidence="8 9" key="1">
    <citation type="submission" date="2022-10" db="EMBL/GenBank/DDBJ databases">
        <title>Aestuariibacter sp. AA17 isolated from Montipora capitata coral fragment.</title>
        <authorList>
            <person name="Emsley S.A."/>
            <person name="Pfannmuller K.M."/>
            <person name="Loughran R.M."/>
            <person name="Shlafstein M."/>
            <person name="Papke E."/>
            <person name="Saw J.H."/>
            <person name="Ushijima B."/>
            <person name="Videau P."/>
        </authorList>
    </citation>
    <scope>NUCLEOTIDE SEQUENCE [LARGE SCALE GENOMIC DNA]</scope>
    <source>
        <strain evidence="8 9">AA17</strain>
    </source>
</reference>
<evidence type="ECO:0000256" key="3">
    <source>
        <dbReference type="ARBA" id="ARBA00014754"/>
    </source>
</evidence>
<keyword evidence="8" id="KW-0966">Cell projection</keyword>
<evidence type="ECO:0000313" key="8">
    <source>
        <dbReference type="EMBL" id="MCV2885321.1"/>
    </source>
</evidence>
<comment type="function">
    <text evidence="6">Involved in the assembly process of the P-ring formation. It may associate with FlgF on the rod constituting a structure essential for the P-ring assembly or may act as a modulator protein for the P-ring assembly.</text>
</comment>
<evidence type="ECO:0000256" key="5">
    <source>
        <dbReference type="ARBA" id="ARBA00022764"/>
    </source>
</evidence>
<dbReference type="InterPro" id="IPR013974">
    <property type="entry name" value="SAF"/>
</dbReference>
<dbReference type="InterPro" id="IPR039246">
    <property type="entry name" value="Flagellar_FlgA"/>
</dbReference>
<evidence type="ECO:0000256" key="6">
    <source>
        <dbReference type="ARBA" id="ARBA00025643"/>
    </source>
</evidence>
<organism evidence="8 9">
    <name type="scientific">Fluctibacter corallii</name>
    <dbReference type="NCBI Taxonomy" id="2984329"/>
    <lineage>
        <taxon>Bacteria</taxon>
        <taxon>Pseudomonadati</taxon>
        <taxon>Pseudomonadota</taxon>
        <taxon>Gammaproteobacteria</taxon>
        <taxon>Alteromonadales</taxon>
        <taxon>Alteromonadaceae</taxon>
        <taxon>Fluctibacter</taxon>
    </lineage>
</organism>
<comment type="similarity">
    <text evidence="2">Belongs to the FlgA family.</text>
</comment>
<keyword evidence="4" id="KW-0732">Signal</keyword>
<dbReference type="Pfam" id="PF13144">
    <property type="entry name" value="ChapFlgA"/>
    <property type="match status" value="1"/>
</dbReference>
<feature type="domain" description="SAF" evidence="7">
    <location>
        <begin position="162"/>
        <end position="223"/>
    </location>
</feature>
<sequence>MKNAFILLSVLAGFTSNNVMGKSMTTYLPLTLKDVAPAIQGDVKNRVLLDIETKGWLDLTSVLTEEELNAANLPYKRIWVNACHQADEQKLKENILAWIARQPWASALSVNAVEVTSRQVCENWNKTRNFALKHAQILKRDNVLTSADKQGEQLNITLHANVEVLVASQNISVGDAISNANVAFQSVPLTQISVRDLNTVMPFNQIAKRAIASGATLRSTWLEGAPAVSAGDNVSATLENGQIEITARAKSLGSGKVGENIMVLIQGTNSPIQATITKKGHVNVGE</sequence>
<dbReference type="NCBIfam" id="TIGR03170">
    <property type="entry name" value="flgA_cterm"/>
    <property type="match status" value="1"/>
</dbReference>
<dbReference type="Gene3D" id="3.90.1210.10">
    <property type="entry name" value="Antifreeze-like/N-acetylneuraminic acid synthase C-terminal domain"/>
    <property type="match status" value="1"/>
</dbReference>
<evidence type="ECO:0000256" key="2">
    <source>
        <dbReference type="ARBA" id="ARBA00010474"/>
    </source>
</evidence>
<dbReference type="Proteomes" id="UP001652504">
    <property type="component" value="Unassembled WGS sequence"/>
</dbReference>
<dbReference type="RefSeq" id="WP_263712604.1">
    <property type="nucleotide sequence ID" value="NZ_JAOWKX010000005.1"/>
</dbReference>
<dbReference type="Gene3D" id="2.30.30.760">
    <property type="match status" value="1"/>
</dbReference>
<gene>
    <name evidence="8" type="primary">flgA</name>
    <name evidence="8" type="ORF">OE749_11515</name>
</gene>
<dbReference type="InterPro" id="IPR017585">
    <property type="entry name" value="SAF_FlgA"/>
</dbReference>
<evidence type="ECO:0000313" key="9">
    <source>
        <dbReference type="Proteomes" id="UP001652504"/>
    </source>
</evidence>
<evidence type="ECO:0000256" key="1">
    <source>
        <dbReference type="ARBA" id="ARBA00004418"/>
    </source>
</evidence>
<keyword evidence="9" id="KW-1185">Reference proteome</keyword>
<accession>A0ABT3A9H9</accession>
<name>A0ABT3A9H9_9ALTE</name>
<comment type="caution">
    <text evidence="8">The sequence shown here is derived from an EMBL/GenBank/DDBJ whole genome shotgun (WGS) entry which is preliminary data.</text>
</comment>
<dbReference type="CDD" id="cd11614">
    <property type="entry name" value="SAF_CpaB_FlgA_like"/>
    <property type="match status" value="1"/>
</dbReference>
<keyword evidence="8" id="KW-0969">Cilium</keyword>
<dbReference type="EMBL" id="JAOWKX010000005">
    <property type="protein sequence ID" value="MCV2885321.1"/>
    <property type="molecule type" value="Genomic_DNA"/>
</dbReference>
<dbReference type="PANTHER" id="PTHR36307">
    <property type="entry name" value="FLAGELLA BASAL BODY P-RING FORMATION PROTEIN FLGA"/>
    <property type="match status" value="1"/>
</dbReference>
<dbReference type="SMART" id="SM00858">
    <property type="entry name" value="SAF"/>
    <property type="match status" value="1"/>
</dbReference>
<comment type="subcellular location">
    <subcellularLocation>
        <location evidence="1">Periplasm</location>
    </subcellularLocation>
</comment>
<evidence type="ECO:0000256" key="4">
    <source>
        <dbReference type="ARBA" id="ARBA00022729"/>
    </source>
</evidence>
<dbReference type="PANTHER" id="PTHR36307:SF1">
    <property type="entry name" value="FLAGELLA BASAL BODY P-RING FORMATION PROTEIN FLGA"/>
    <property type="match status" value="1"/>
</dbReference>
<keyword evidence="5" id="KW-0574">Periplasm</keyword>
<evidence type="ECO:0000259" key="7">
    <source>
        <dbReference type="SMART" id="SM00858"/>
    </source>
</evidence>